<evidence type="ECO:0000313" key="13">
    <source>
        <dbReference type="EMBL" id="CAH2030556.1"/>
    </source>
</evidence>
<comment type="similarity">
    <text evidence="11">Belongs to the helicase family. PriA subfamily.</text>
</comment>
<keyword evidence="9 11" id="KW-0238">DNA-binding</keyword>
<dbReference type="InterPro" id="IPR005259">
    <property type="entry name" value="PriA"/>
</dbReference>
<feature type="binding site" evidence="11">
    <location>
        <position position="458"/>
    </location>
    <ligand>
        <name>Zn(2+)</name>
        <dbReference type="ChEBI" id="CHEBI:29105"/>
        <label>2</label>
    </ligand>
</feature>
<evidence type="ECO:0000256" key="4">
    <source>
        <dbReference type="ARBA" id="ARBA00022741"/>
    </source>
</evidence>
<comment type="catalytic activity">
    <reaction evidence="11">
        <text>Couples ATP hydrolysis with the unwinding of duplex DNA by translocating in the 3'-5' direction.</text>
        <dbReference type="EC" id="5.6.2.4"/>
    </reaction>
</comment>
<evidence type="ECO:0000256" key="10">
    <source>
        <dbReference type="ARBA" id="ARBA00023235"/>
    </source>
</evidence>
<feature type="binding site" evidence="11">
    <location>
        <position position="449"/>
    </location>
    <ligand>
        <name>Zn(2+)</name>
        <dbReference type="ChEBI" id="CHEBI:29105"/>
        <label>1</label>
    </ligand>
</feature>
<comment type="catalytic activity">
    <reaction evidence="11">
        <text>ATP + H2O = ADP + phosphate + H(+)</text>
        <dbReference type="Rhea" id="RHEA:13065"/>
        <dbReference type="ChEBI" id="CHEBI:15377"/>
        <dbReference type="ChEBI" id="CHEBI:15378"/>
        <dbReference type="ChEBI" id="CHEBI:30616"/>
        <dbReference type="ChEBI" id="CHEBI:43474"/>
        <dbReference type="ChEBI" id="CHEBI:456216"/>
        <dbReference type="EC" id="5.6.2.4"/>
    </reaction>
</comment>
<dbReference type="PROSITE" id="PS51192">
    <property type="entry name" value="HELICASE_ATP_BIND_1"/>
    <property type="match status" value="1"/>
</dbReference>
<keyword evidence="3 11" id="KW-0479">Metal-binding</keyword>
<feature type="binding site" evidence="11">
    <location>
        <position position="479"/>
    </location>
    <ligand>
        <name>Zn(2+)</name>
        <dbReference type="ChEBI" id="CHEBI:29105"/>
        <label>2</label>
    </ligand>
</feature>
<comment type="cofactor">
    <cofactor evidence="11">
        <name>Zn(2+)</name>
        <dbReference type="ChEBI" id="CHEBI:29105"/>
    </cofactor>
    <text evidence="11">Binds 2 zinc ions per subunit.</text>
</comment>
<dbReference type="Pfam" id="PF00270">
    <property type="entry name" value="DEAD"/>
    <property type="match status" value="1"/>
</dbReference>
<reference evidence="13 14" key="1">
    <citation type="submission" date="2022-03" db="EMBL/GenBank/DDBJ databases">
        <authorList>
            <person name="Koch H."/>
        </authorList>
    </citation>
    <scope>NUCLEOTIDE SEQUENCE [LARGE SCALE GENOMIC DNA]</scope>
    <source>
        <strain evidence="13 14">G1</strain>
    </source>
</reference>
<keyword evidence="4 11" id="KW-0547">Nucleotide-binding</keyword>
<dbReference type="RefSeq" id="WP_305731487.1">
    <property type="nucleotide sequence ID" value="NZ_OW150024.1"/>
</dbReference>
<evidence type="ECO:0000256" key="11">
    <source>
        <dbReference type="HAMAP-Rule" id="MF_00983"/>
    </source>
</evidence>
<dbReference type="PANTHER" id="PTHR30580">
    <property type="entry name" value="PRIMOSOMAL PROTEIN N"/>
    <property type="match status" value="1"/>
</dbReference>
<evidence type="ECO:0000313" key="14">
    <source>
        <dbReference type="Proteomes" id="UP001295463"/>
    </source>
</evidence>
<feature type="binding site" evidence="11">
    <location>
        <position position="476"/>
    </location>
    <ligand>
        <name>Zn(2+)</name>
        <dbReference type="ChEBI" id="CHEBI:29105"/>
        <label>2</label>
    </ligand>
</feature>
<gene>
    <name evidence="11 13" type="primary">priA</name>
    <name evidence="13" type="ORF">GEAMG1_0743</name>
</gene>
<keyword evidence="6 11" id="KW-0347">Helicase</keyword>
<dbReference type="EC" id="5.6.2.4" evidence="11"/>
<feature type="binding site" evidence="11">
    <location>
        <position position="492"/>
    </location>
    <ligand>
        <name>Zn(2+)</name>
        <dbReference type="ChEBI" id="CHEBI:29105"/>
        <label>1</label>
    </ligand>
</feature>
<feature type="domain" description="Helicase ATP-binding" evidence="12">
    <location>
        <begin position="225"/>
        <end position="391"/>
    </location>
</feature>
<evidence type="ECO:0000256" key="6">
    <source>
        <dbReference type="ARBA" id="ARBA00022806"/>
    </source>
</evidence>
<keyword evidence="1 11" id="KW-0639">Primosome</keyword>
<evidence type="ECO:0000256" key="5">
    <source>
        <dbReference type="ARBA" id="ARBA00022801"/>
    </source>
</evidence>
<keyword evidence="7 11" id="KW-0862">Zinc</keyword>
<dbReference type="InterPro" id="IPR027417">
    <property type="entry name" value="P-loop_NTPase"/>
</dbReference>
<dbReference type="SUPFAM" id="SSF52540">
    <property type="entry name" value="P-loop containing nucleoside triphosphate hydrolases"/>
    <property type="match status" value="1"/>
</dbReference>
<proteinExistence type="inferred from homology"/>
<dbReference type="NCBIfam" id="TIGR00595">
    <property type="entry name" value="priA"/>
    <property type="match status" value="1"/>
</dbReference>
<keyword evidence="14" id="KW-1185">Reference proteome</keyword>
<dbReference type="InterPro" id="IPR042115">
    <property type="entry name" value="PriA_3primeBD_sf"/>
</dbReference>
<dbReference type="InterPro" id="IPR040498">
    <property type="entry name" value="PriA_CRR"/>
</dbReference>
<evidence type="ECO:0000256" key="7">
    <source>
        <dbReference type="ARBA" id="ARBA00022833"/>
    </source>
</evidence>
<comment type="subunit">
    <text evidence="11">Component of the replication restart primosome.</text>
</comment>
<evidence type="ECO:0000256" key="2">
    <source>
        <dbReference type="ARBA" id="ARBA00022705"/>
    </source>
</evidence>
<protein>
    <recommendedName>
        <fullName evidence="11">Replication restart protein PriA</fullName>
    </recommendedName>
    <alternativeName>
        <fullName evidence="11">ATP-dependent DNA helicase PriA</fullName>
        <ecNumber evidence="11">5.6.2.4</ecNumber>
    </alternativeName>
    <alternativeName>
        <fullName evidence="11">DNA 3'-5' helicase PriA</fullName>
    </alternativeName>
</protein>
<organism evidence="13 14">
    <name type="scientific">Trichlorobacter ammonificans</name>
    <dbReference type="NCBI Taxonomy" id="2916410"/>
    <lineage>
        <taxon>Bacteria</taxon>
        <taxon>Pseudomonadati</taxon>
        <taxon>Thermodesulfobacteriota</taxon>
        <taxon>Desulfuromonadia</taxon>
        <taxon>Geobacterales</taxon>
        <taxon>Geobacteraceae</taxon>
        <taxon>Trichlorobacter</taxon>
    </lineage>
</organism>
<name>A0ABN8HI87_9BACT</name>
<feature type="binding site" evidence="11">
    <location>
        <position position="461"/>
    </location>
    <ligand>
        <name>Zn(2+)</name>
        <dbReference type="ChEBI" id="CHEBI:29105"/>
        <label>2</label>
    </ligand>
</feature>
<evidence type="ECO:0000256" key="9">
    <source>
        <dbReference type="ARBA" id="ARBA00023125"/>
    </source>
</evidence>
<dbReference type="EMBL" id="OW150024">
    <property type="protein sequence ID" value="CAH2030556.1"/>
    <property type="molecule type" value="Genomic_DNA"/>
</dbReference>
<evidence type="ECO:0000256" key="8">
    <source>
        <dbReference type="ARBA" id="ARBA00022840"/>
    </source>
</evidence>
<dbReference type="InterPro" id="IPR001650">
    <property type="entry name" value="Helicase_C-like"/>
</dbReference>
<accession>A0ABN8HI87</accession>
<keyword evidence="2 11" id="KW-0235">DNA replication</keyword>
<dbReference type="InterPro" id="IPR011545">
    <property type="entry name" value="DEAD/DEAH_box_helicase_dom"/>
</dbReference>
<feature type="binding site" evidence="11">
    <location>
        <position position="489"/>
    </location>
    <ligand>
        <name>Zn(2+)</name>
        <dbReference type="ChEBI" id="CHEBI:29105"/>
        <label>1</label>
    </ligand>
</feature>
<keyword evidence="8 11" id="KW-0067">ATP-binding</keyword>
<dbReference type="GO" id="GO:0016787">
    <property type="term" value="F:hydrolase activity"/>
    <property type="evidence" value="ECO:0007669"/>
    <property type="project" value="UniProtKB-KW"/>
</dbReference>
<dbReference type="Proteomes" id="UP001295463">
    <property type="component" value="Chromosome"/>
</dbReference>
<dbReference type="Gene3D" id="3.40.1440.60">
    <property type="entry name" value="PriA, 3(prime) DNA-binding domain"/>
    <property type="match status" value="1"/>
</dbReference>
<dbReference type="InterPro" id="IPR041222">
    <property type="entry name" value="PriA_3primeBD"/>
</dbReference>
<keyword evidence="5 11" id="KW-0378">Hydrolase</keyword>
<dbReference type="Gene3D" id="3.40.50.300">
    <property type="entry name" value="P-loop containing nucleotide triphosphate hydrolases"/>
    <property type="match status" value="2"/>
</dbReference>
<feature type="binding site" evidence="11">
    <location>
        <position position="452"/>
    </location>
    <ligand>
        <name>Zn(2+)</name>
        <dbReference type="ChEBI" id="CHEBI:29105"/>
        <label>1</label>
    </ligand>
</feature>
<keyword evidence="10 11" id="KW-0413">Isomerase</keyword>
<sequence>MPLPVATIEVSVPLPLEGSFHYAVPESLAAAVRPGIRVLVPFGRRTVSAYVLGCGGAPDGQSLKSILELLDDEPLWSEQQLAFFRWIADYYLHPLGEVLKTALPAGINRQSRKKGDASVLTGGRTIRTERWYRRGELDRNAVSLRGKSLEILAWVEEAGAVSAAEVKARFGDCAPQLKKLRDTGLLLAEQREAYRNPFAGVTVERDLPKPLSRHQQAALDAVAAPLDSATFAPFLLHGVTGSGKTEVYLQTIARSLADDRTALVLVPEISLTPQLVHRFRARFGDGIAVLHSALSDGERYDEWRRIRRGEVRIVIGARSAIFAPLERIGIIVVDEEHEASFKQSDGLRYNARDLALVRGRQEGAVVLLGSATPLVTTRHAARNGRLGYLELPERIGSRPLPETRLVTERMTAEQPLSPPLLEALAHTLARGEQSLIFLNRRGFASFLACPACGAQLSCPNCSVSLTYHKSRSRSICHYCDYQVPFPCICPACGEPELREMGAGTERVEHELAARFPEARVARMDSDTVAGKGGHARILDRVARGEVDILVGTQMIAKGHDFPGVTLVGVLQAEGSLYLPDFRAAERTFQLLSQVIGRAGRGELPGRVLVQALQPDHYALVHAVNHDYDQFCSEELAFREELGYPPFGHLAALLFSGTSETAVSDAATEAARLLVELKVRLKLRTELLGPAQAPFYRLRGRFRRHLLLKDADRSALRRLLTAYRKERVTPVRVREAVDVDPVDLL</sequence>
<dbReference type="Pfam" id="PF18319">
    <property type="entry name" value="Zn_ribbon_PriA"/>
    <property type="match status" value="1"/>
</dbReference>
<dbReference type="InterPro" id="IPR041236">
    <property type="entry name" value="PriA_C"/>
</dbReference>
<evidence type="ECO:0000256" key="3">
    <source>
        <dbReference type="ARBA" id="ARBA00022723"/>
    </source>
</evidence>
<dbReference type="PANTHER" id="PTHR30580:SF0">
    <property type="entry name" value="PRIMOSOMAL PROTEIN N"/>
    <property type="match status" value="1"/>
</dbReference>
<dbReference type="CDD" id="cd17929">
    <property type="entry name" value="DEXHc_priA"/>
    <property type="match status" value="1"/>
</dbReference>
<evidence type="ECO:0000256" key="1">
    <source>
        <dbReference type="ARBA" id="ARBA00022515"/>
    </source>
</evidence>
<dbReference type="InterPro" id="IPR014001">
    <property type="entry name" value="Helicase_ATP-bd"/>
</dbReference>
<dbReference type="CDD" id="cd18804">
    <property type="entry name" value="SF2_C_priA"/>
    <property type="match status" value="1"/>
</dbReference>
<dbReference type="Pfam" id="PF18074">
    <property type="entry name" value="PriA_C"/>
    <property type="match status" value="1"/>
</dbReference>
<evidence type="ECO:0000259" key="12">
    <source>
        <dbReference type="PROSITE" id="PS51192"/>
    </source>
</evidence>
<comment type="function">
    <text evidence="11">Initiates the restart of stalled replication forks, which reloads the replicative helicase on sites other than the origin of replication. Recognizes and binds to abandoned replication forks and remodels them to uncover a helicase loading site. Promotes assembly of the primosome at these replication forks.</text>
</comment>
<dbReference type="SMART" id="SM00490">
    <property type="entry name" value="HELICc"/>
    <property type="match status" value="1"/>
</dbReference>
<dbReference type="Pfam" id="PF17764">
    <property type="entry name" value="PriA_3primeBD"/>
    <property type="match status" value="1"/>
</dbReference>
<dbReference type="Pfam" id="PF00271">
    <property type="entry name" value="Helicase_C"/>
    <property type="match status" value="1"/>
</dbReference>
<dbReference type="HAMAP" id="MF_00983">
    <property type="entry name" value="PriA"/>
    <property type="match status" value="1"/>
</dbReference>
<dbReference type="SMART" id="SM00487">
    <property type="entry name" value="DEXDc"/>
    <property type="match status" value="1"/>
</dbReference>